<evidence type="ECO:0000256" key="5">
    <source>
        <dbReference type="ARBA" id="ARBA00022692"/>
    </source>
</evidence>
<feature type="transmembrane region" description="Helical" evidence="8">
    <location>
        <begin position="273"/>
        <end position="294"/>
    </location>
</feature>
<sequence>MSLIRLRSPHDREILRLAVPAFGALIAEPVYLLADSAIVGHLGTPQLAALGLAGTALQTLVGVFVFLAYATTASVARHLGAGDRRSALAYGIDGLWLALGLGVLLALVGTLAAPAVVGAFGPSPQVREFAVSYLRVAVLGMPALLLTFAGTGVLRGLQDTRTPLWIAGASYVGNVVLNVLFVYGLHLGIAGSAWGTVLAQTAGAVALVVVVVRAARRHDAPLRPDLTGIRANAHAGVPLIIRTLTLRAALLVMAYVATSFGDVALAANQVAFTLWNTLAIALDAIAIAGQAIVGRYLGGSDVAGTRAATRRMVEWGVGAGLVFGAVVVLARPVYVPLFSADPAVQALLAQAILVFACFEPVAGIVFVLDGVLIGAGDGKYLAYAGLVTLVAFLPLALLVYAAHAGLLALWWAFGGFMVARLATLAVRARSDAWLVTGARAARR</sequence>
<dbReference type="GO" id="GO:0005886">
    <property type="term" value="C:plasma membrane"/>
    <property type="evidence" value="ECO:0007669"/>
    <property type="project" value="UniProtKB-SubCell"/>
</dbReference>
<reference evidence="9 10" key="1">
    <citation type="submission" date="2020-07" db="EMBL/GenBank/DDBJ databases">
        <title>Sequencing the genomes of 1000 actinobacteria strains.</title>
        <authorList>
            <person name="Klenk H.-P."/>
        </authorList>
    </citation>
    <scope>NUCLEOTIDE SEQUENCE [LARGE SCALE GENOMIC DNA]</scope>
    <source>
        <strain evidence="9 10">DSM 18448</strain>
    </source>
</reference>
<protein>
    <submittedName>
        <fullName evidence="9">Putative MATE family efflux protein</fullName>
    </submittedName>
</protein>
<dbReference type="EMBL" id="JACBZH010000001">
    <property type="protein sequence ID" value="NYH87538.1"/>
    <property type="molecule type" value="Genomic_DNA"/>
</dbReference>
<feature type="transmembrane region" description="Helical" evidence="8">
    <location>
        <begin position="14"/>
        <end position="34"/>
    </location>
</feature>
<evidence type="ECO:0000256" key="8">
    <source>
        <dbReference type="SAM" id="Phobius"/>
    </source>
</evidence>
<proteinExistence type="inferred from homology"/>
<feature type="transmembrane region" description="Helical" evidence="8">
    <location>
        <begin position="133"/>
        <end position="157"/>
    </location>
</feature>
<keyword evidence="4" id="KW-1003">Cell membrane</keyword>
<dbReference type="PANTHER" id="PTHR42893:SF46">
    <property type="entry name" value="PROTEIN DETOXIFICATION 44, CHLOROPLASTIC"/>
    <property type="match status" value="1"/>
</dbReference>
<evidence type="ECO:0000256" key="3">
    <source>
        <dbReference type="ARBA" id="ARBA00022448"/>
    </source>
</evidence>
<dbReference type="PIRSF" id="PIRSF006603">
    <property type="entry name" value="DinF"/>
    <property type="match status" value="1"/>
</dbReference>
<evidence type="ECO:0000313" key="10">
    <source>
        <dbReference type="Proteomes" id="UP000579605"/>
    </source>
</evidence>
<feature type="transmembrane region" description="Helical" evidence="8">
    <location>
        <begin position="164"/>
        <end position="185"/>
    </location>
</feature>
<evidence type="ECO:0000256" key="1">
    <source>
        <dbReference type="ARBA" id="ARBA00004651"/>
    </source>
</evidence>
<dbReference type="InterPro" id="IPR002528">
    <property type="entry name" value="MATE_fam"/>
</dbReference>
<dbReference type="Proteomes" id="UP000579605">
    <property type="component" value="Unassembled WGS sequence"/>
</dbReference>
<gene>
    <name evidence="9" type="ORF">F4554_000176</name>
</gene>
<keyword evidence="5 8" id="KW-0812">Transmembrane</keyword>
<evidence type="ECO:0000256" key="7">
    <source>
        <dbReference type="ARBA" id="ARBA00023136"/>
    </source>
</evidence>
<feature type="transmembrane region" description="Helical" evidence="8">
    <location>
        <begin position="46"/>
        <end position="69"/>
    </location>
</feature>
<accession>A0A852Z7E3</accession>
<feature type="transmembrane region" description="Helical" evidence="8">
    <location>
        <begin position="197"/>
        <end position="215"/>
    </location>
</feature>
<dbReference type="NCBIfam" id="TIGR00797">
    <property type="entry name" value="matE"/>
    <property type="match status" value="1"/>
</dbReference>
<dbReference type="CDD" id="cd13136">
    <property type="entry name" value="MATE_DinF_like"/>
    <property type="match status" value="1"/>
</dbReference>
<organism evidence="9 10">
    <name type="scientific">Actinopolymorpha rutila</name>
    <dbReference type="NCBI Taxonomy" id="446787"/>
    <lineage>
        <taxon>Bacteria</taxon>
        <taxon>Bacillati</taxon>
        <taxon>Actinomycetota</taxon>
        <taxon>Actinomycetes</taxon>
        <taxon>Propionibacteriales</taxon>
        <taxon>Actinopolymorphaceae</taxon>
        <taxon>Actinopolymorpha</taxon>
    </lineage>
</organism>
<dbReference type="GO" id="GO:0042910">
    <property type="term" value="F:xenobiotic transmembrane transporter activity"/>
    <property type="evidence" value="ECO:0007669"/>
    <property type="project" value="InterPro"/>
</dbReference>
<comment type="similarity">
    <text evidence="2">Belongs to the multi antimicrobial extrusion (MATE) (TC 2.A.66.1) family.</text>
</comment>
<comment type="caution">
    <text evidence="9">The sequence shown here is derived from an EMBL/GenBank/DDBJ whole genome shotgun (WGS) entry which is preliminary data.</text>
</comment>
<feature type="transmembrane region" description="Helical" evidence="8">
    <location>
        <begin position="346"/>
        <end position="368"/>
    </location>
</feature>
<feature type="transmembrane region" description="Helical" evidence="8">
    <location>
        <begin position="408"/>
        <end position="426"/>
    </location>
</feature>
<evidence type="ECO:0000256" key="2">
    <source>
        <dbReference type="ARBA" id="ARBA00010199"/>
    </source>
</evidence>
<dbReference type="RefSeq" id="WP_337795817.1">
    <property type="nucleotide sequence ID" value="NZ_BAAARR010000012.1"/>
</dbReference>
<comment type="subcellular location">
    <subcellularLocation>
        <location evidence="1">Cell membrane</location>
        <topology evidence="1">Multi-pass membrane protein</topology>
    </subcellularLocation>
</comment>
<keyword evidence="10" id="KW-1185">Reference proteome</keyword>
<evidence type="ECO:0000313" key="9">
    <source>
        <dbReference type="EMBL" id="NYH87538.1"/>
    </source>
</evidence>
<dbReference type="Pfam" id="PF01554">
    <property type="entry name" value="MatE"/>
    <property type="match status" value="2"/>
</dbReference>
<dbReference type="InterPro" id="IPR048279">
    <property type="entry name" value="MdtK-like"/>
</dbReference>
<dbReference type="PANTHER" id="PTHR42893">
    <property type="entry name" value="PROTEIN DETOXIFICATION 44, CHLOROPLASTIC-RELATED"/>
    <property type="match status" value="1"/>
</dbReference>
<evidence type="ECO:0000256" key="6">
    <source>
        <dbReference type="ARBA" id="ARBA00022989"/>
    </source>
</evidence>
<feature type="transmembrane region" description="Helical" evidence="8">
    <location>
        <begin position="90"/>
        <end position="113"/>
    </location>
</feature>
<feature type="transmembrane region" description="Helical" evidence="8">
    <location>
        <begin position="315"/>
        <end position="334"/>
    </location>
</feature>
<dbReference type="InterPro" id="IPR044644">
    <property type="entry name" value="DinF-like"/>
</dbReference>
<keyword evidence="7 8" id="KW-0472">Membrane</keyword>
<keyword evidence="6 8" id="KW-1133">Transmembrane helix</keyword>
<keyword evidence="3" id="KW-0813">Transport</keyword>
<dbReference type="AlphaFoldDB" id="A0A852Z7E3"/>
<name>A0A852Z7E3_9ACTN</name>
<evidence type="ECO:0000256" key="4">
    <source>
        <dbReference type="ARBA" id="ARBA00022475"/>
    </source>
</evidence>
<feature type="transmembrane region" description="Helical" evidence="8">
    <location>
        <begin position="380"/>
        <end position="402"/>
    </location>
</feature>
<dbReference type="GO" id="GO:0015297">
    <property type="term" value="F:antiporter activity"/>
    <property type="evidence" value="ECO:0007669"/>
    <property type="project" value="InterPro"/>
</dbReference>